<gene>
    <name evidence="1" type="ORF">F8153_07870</name>
</gene>
<dbReference type="Proteomes" id="UP000465601">
    <property type="component" value="Unassembled WGS sequence"/>
</dbReference>
<evidence type="ECO:0000313" key="1">
    <source>
        <dbReference type="EMBL" id="KAB3530006.1"/>
    </source>
</evidence>
<protein>
    <submittedName>
        <fullName evidence="1">Uncharacterized protein</fullName>
    </submittedName>
</protein>
<organism evidence="1 2">
    <name type="scientific">Alkaliphilus serpentinus</name>
    <dbReference type="NCBI Taxonomy" id="1482731"/>
    <lineage>
        <taxon>Bacteria</taxon>
        <taxon>Bacillati</taxon>
        <taxon>Bacillota</taxon>
        <taxon>Clostridia</taxon>
        <taxon>Peptostreptococcales</taxon>
        <taxon>Natronincolaceae</taxon>
        <taxon>Alkaliphilus</taxon>
    </lineage>
</organism>
<accession>A0A833HNU9</accession>
<comment type="caution">
    <text evidence="1">The sequence shown here is derived from an EMBL/GenBank/DDBJ whole genome shotgun (WGS) entry which is preliminary data.</text>
</comment>
<dbReference type="AlphaFoldDB" id="A0A833HNU9"/>
<sequence length="524" mass="57207">MKRNVKKMLSLVIALLLVIPSIGLSFASSEVTIQNVYFQDDNGNMVFVNYAEAIEQSMNGDNTLYRGIQELVGEAESDGSPIYLETNTGVMLDYRRAITNNLFRLQDILGNNDYVVSEDIEYTHELRVVDGNASIEEIEEDSQYVMTIHGPSQLDLNEAGVYTVRTTGDGAGNVDYTAIYEYSVTGGEGLLEYHDGTEWVGVPLTGTFGPSEGFTLTPDWDATTNIRFTPSVAGVYEIEISLIDLEEDEVLAEVDYQVTTVAEPAIVSIAPVDSVVVEEGTTEAEVIDLLALTTTITDSEGQVHTVSLQWSIEDYNANEAGDYTAIGTFELPAGVMNPSNIELQVVATVTVVEIVDWPQEVEDVFVGTSAITGNTYANINIKAEYVDFVEEVYVDGELATQMEQEPSQWRIVVPEGTTADDLRGRIVVVAEYPEPELNVTFRAGSPYLPILHLTVESVENLDEAVQYDVTYMLAGGLTETTAKANIGEETEGFFYNGVISSTVTVTLYNGAGEAIHSEVIVPVL</sequence>
<dbReference type="EMBL" id="WBZB01000024">
    <property type="protein sequence ID" value="KAB3530006.1"/>
    <property type="molecule type" value="Genomic_DNA"/>
</dbReference>
<name>A0A833HNU9_9FIRM</name>
<dbReference type="RefSeq" id="WP_151865814.1">
    <property type="nucleotide sequence ID" value="NZ_WBZB01000024.1"/>
</dbReference>
<dbReference type="OrthoDB" id="9775707at2"/>
<keyword evidence="2" id="KW-1185">Reference proteome</keyword>
<evidence type="ECO:0000313" key="2">
    <source>
        <dbReference type="Proteomes" id="UP000465601"/>
    </source>
</evidence>
<proteinExistence type="predicted"/>
<reference evidence="1 2" key="1">
    <citation type="submission" date="2019-10" db="EMBL/GenBank/DDBJ databases">
        <title>Alkaliphilus serpentinus sp. nov. and Alkaliphilus pronyensis sp. nov., two novel anaerobic alkaliphilic species isolated from the serpentinized-hosted hydrothermal field of the Prony Bay (New Caledonia).</title>
        <authorList>
            <person name="Postec A."/>
        </authorList>
    </citation>
    <scope>NUCLEOTIDE SEQUENCE [LARGE SCALE GENOMIC DNA]</scope>
    <source>
        <strain evidence="1 2">LacT</strain>
    </source>
</reference>